<gene>
    <name evidence="2" type="ORF">CYLTODRAFT_414144</name>
</gene>
<reference evidence="2 3" key="1">
    <citation type="journal article" date="2015" name="Fungal Genet. Biol.">
        <title>Evolution of novel wood decay mechanisms in Agaricales revealed by the genome sequences of Fistulina hepatica and Cylindrobasidium torrendii.</title>
        <authorList>
            <person name="Floudas D."/>
            <person name="Held B.W."/>
            <person name="Riley R."/>
            <person name="Nagy L.G."/>
            <person name="Koehler G."/>
            <person name="Ransdell A.S."/>
            <person name="Younus H."/>
            <person name="Chow J."/>
            <person name="Chiniquy J."/>
            <person name="Lipzen A."/>
            <person name="Tritt A."/>
            <person name="Sun H."/>
            <person name="Haridas S."/>
            <person name="LaButti K."/>
            <person name="Ohm R.A."/>
            <person name="Kues U."/>
            <person name="Blanchette R.A."/>
            <person name="Grigoriev I.V."/>
            <person name="Minto R.E."/>
            <person name="Hibbett D.S."/>
        </authorList>
    </citation>
    <scope>NUCLEOTIDE SEQUENCE [LARGE SCALE GENOMIC DNA]</scope>
    <source>
        <strain evidence="2 3">FP15055 ss-10</strain>
    </source>
</reference>
<evidence type="ECO:0000313" key="3">
    <source>
        <dbReference type="Proteomes" id="UP000054007"/>
    </source>
</evidence>
<dbReference type="EMBL" id="KN880708">
    <property type="protein sequence ID" value="KIY63261.1"/>
    <property type="molecule type" value="Genomic_DNA"/>
</dbReference>
<organism evidence="2 3">
    <name type="scientific">Cylindrobasidium torrendii FP15055 ss-10</name>
    <dbReference type="NCBI Taxonomy" id="1314674"/>
    <lineage>
        <taxon>Eukaryota</taxon>
        <taxon>Fungi</taxon>
        <taxon>Dikarya</taxon>
        <taxon>Basidiomycota</taxon>
        <taxon>Agaricomycotina</taxon>
        <taxon>Agaricomycetes</taxon>
        <taxon>Agaricomycetidae</taxon>
        <taxon>Agaricales</taxon>
        <taxon>Marasmiineae</taxon>
        <taxon>Physalacriaceae</taxon>
        <taxon>Cylindrobasidium</taxon>
    </lineage>
</organism>
<evidence type="ECO:0000313" key="2">
    <source>
        <dbReference type="EMBL" id="KIY63261.1"/>
    </source>
</evidence>
<proteinExistence type="predicted"/>
<dbReference type="AlphaFoldDB" id="A0A0D7B183"/>
<accession>A0A0D7B183</accession>
<dbReference type="Proteomes" id="UP000054007">
    <property type="component" value="Unassembled WGS sequence"/>
</dbReference>
<evidence type="ECO:0000256" key="1">
    <source>
        <dbReference type="SAM" id="MobiDB-lite"/>
    </source>
</evidence>
<feature type="region of interest" description="Disordered" evidence="1">
    <location>
        <begin position="125"/>
        <end position="145"/>
    </location>
</feature>
<keyword evidence="3" id="KW-1185">Reference proteome</keyword>
<protein>
    <submittedName>
        <fullName evidence="2">Uncharacterized protein</fullName>
    </submittedName>
</protein>
<sequence length="145" mass="17339">MRRYLINSLLMGLRSNSGMGRPKKYHSEEERRLARKQWDASYYRRNQDKIKEKMHLSYKAARAQYEREHDLPPKPEPLNFVQHYPRKRPTRLEKELKNLKEQHNLWLSAVNSSPRDFLESTYRRIVDSETQASGEKKTSTPPTIP</sequence>
<name>A0A0D7B183_9AGAR</name>